<accession>A0A7S1AN77</accession>
<dbReference type="InterPro" id="IPR002048">
    <property type="entry name" value="EF_hand_dom"/>
</dbReference>
<organism evidence="5">
    <name type="scientific">Noctiluca scintillans</name>
    <name type="common">Sea sparkle</name>
    <name type="synonym">Red tide dinoflagellate</name>
    <dbReference type="NCBI Taxonomy" id="2966"/>
    <lineage>
        <taxon>Eukaryota</taxon>
        <taxon>Sar</taxon>
        <taxon>Alveolata</taxon>
        <taxon>Dinophyceae</taxon>
        <taxon>Noctilucales</taxon>
        <taxon>Noctilucaceae</taxon>
        <taxon>Noctiluca</taxon>
    </lineage>
</organism>
<dbReference type="PROSITE" id="PS50222">
    <property type="entry name" value="EF_HAND_2"/>
    <property type="match status" value="4"/>
</dbReference>
<feature type="domain" description="EF-hand" evidence="4">
    <location>
        <begin position="4"/>
        <end position="39"/>
    </location>
</feature>
<dbReference type="AlphaFoldDB" id="A0A7S1AN77"/>
<dbReference type="PANTHER" id="PTHR34524">
    <property type="entry name" value="CALCYPHOSIN"/>
    <property type="match status" value="1"/>
</dbReference>
<evidence type="ECO:0000256" key="2">
    <source>
        <dbReference type="ARBA" id="ARBA00022737"/>
    </source>
</evidence>
<keyword evidence="2" id="KW-0677">Repeat</keyword>
<dbReference type="PROSITE" id="PS00018">
    <property type="entry name" value="EF_HAND_1"/>
    <property type="match status" value="4"/>
</dbReference>
<protein>
    <recommendedName>
        <fullName evidence="4">EF-hand domain-containing protein</fullName>
    </recommendedName>
</protein>
<feature type="domain" description="EF-hand" evidence="4">
    <location>
        <begin position="44"/>
        <end position="74"/>
    </location>
</feature>
<dbReference type="GO" id="GO:0005509">
    <property type="term" value="F:calcium ion binding"/>
    <property type="evidence" value="ECO:0007669"/>
    <property type="project" value="InterPro"/>
</dbReference>
<dbReference type="SMART" id="SM00054">
    <property type="entry name" value="EFh"/>
    <property type="match status" value="4"/>
</dbReference>
<evidence type="ECO:0000256" key="1">
    <source>
        <dbReference type="ARBA" id="ARBA00022723"/>
    </source>
</evidence>
<name>A0A7S1AN77_NOCSC</name>
<evidence type="ECO:0000313" key="5">
    <source>
        <dbReference type="EMBL" id="CAD8859783.1"/>
    </source>
</evidence>
<dbReference type="SUPFAM" id="SSF47473">
    <property type="entry name" value="EF-hand"/>
    <property type="match status" value="1"/>
</dbReference>
<keyword evidence="1" id="KW-0479">Metal-binding</keyword>
<feature type="domain" description="EF-hand" evidence="4">
    <location>
        <begin position="96"/>
        <end position="131"/>
    </location>
</feature>
<gene>
    <name evidence="5" type="ORF">NSCI0253_LOCUS34137</name>
</gene>
<feature type="domain" description="EF-hand" evidence="4">
    <location>
        <begin position="138"/>
        <end position="164"/>
    </location>
</feature>
<dbReference type="PANTHER" id="PTHR34524:SF6">
    <property type="entry name" value="CALCYPHOSINE LIKE"/>
    <property type="match status" value="1"/>
</dbReference>
<dbReference type="Gene3D" id="1.10.238.10">
    <property type="entry name" value="EF-hand"/>
    <property type="match status" value="2"/>
</dbReference>
<dbReference type="EMBL" id="HBFQ01047845">
    <property type="protein sequence ID" value="CAD8859783.1"/>
    <property type="molecule type" value="Transcribed_RNA"/>
</dbReference>
<dbReference type="CDD" id="cd00051">
    <property type="entry name" value="EFh"/>
    <property type="match status" value="1"/>
</dbReference>
<dbReference type="InterPro" id="IPR051581">
    <property type="entry name" value="Ca-bind"/>
</dbReference>
<sequence>MPSVPEVVIESYFKECDADTDGAIEMPEYLSLLDQLGFEDPALAERLWKSADANQSGTMSLGEFKNVINEMPQFNRGAIQSEDNPSEFTVASDYPDWFDWVVEMWQYYDTDKSGSLSSAEFQQLKAEYDVKFTGGKDWSEVDADHDGRIDFNEFMRWLWKSYSA</sequence>
<evidence type="ECO:0000256" key="3">
    <source>
        <dbReference type="ARBA" id="ARBA00022837"/>
    </source>
</evidence>
<keyword evidence="3" id="KW-0106">Calcium</keyword>
<evidence type="ECO:0000259" key="4">
    <source>
        <dbReference type="PROSITE" id="PS50222"/>
    </source>
</evidence>
<dbReference type="Pfam" id="PF13499">
    <property type="entry name" value="EF-hand_7"/>
    <property type="match status" value="1"/>
</dbReference>
<dbReference type="InterPro" id="IPR018247">
    <property type="entry name" value="EF_Hand_1_Ca_BS"/>
</dbReference>
<proteinExistence type="predicted"/>
<dbReference type="InterPro" id="IPR011992">
    <property type="entry name" value="EF-hand-dom_pair"/>
</dbReference>
<reference evidence="5" key="1">
    <citation type="submission" date="2021-01" db="EMBL/GenBank/DDBJ databases">
        <authorList>
            <person name="Corre E."/>
            <person name="Pelletier E."/>
            <person name="Niang G."/>
            <person name="Scheremetjew M."/>
            <person name="Finn R."/>
            <person name="Kale V."/>
            <person name="Holt S."/>
            <person name="Cochrane G."/>
            <person name="Meng A."/>
            <person name="Brown T."/>
            <person name="Cohen L."/>
        </authorList>
    </citation>
    <scope>NUCLEOTIDE SEQUENCE</scope>
</reference>